<protein>
    <submittedName>
        <fullName evidence="5">Integrase catalytic domain-containing protein</fullName>
    </submittedName>
</protein>
<keyword evidence="6" id="KW-1185">Reference proteome</keyword>
<evidence type="ECO:0000313" key="6">
    <source>
        <dbReference type="Proteomes" id="UP000887013"/>
    </source>
</evidence>
<dbReference type="AlphaFoldDB" id="A0A8X6R0F8"/>
<comment type="caution">
    <text evidence="5">The sequence shown here is derived from an EMBL/GenBank/DDBJ whole genome shotgun (WGS) entry which is preliminary data.</text>
</comment>
<sequence>MDKFNRIKRSIKGSITKLETFVNEKTVVTDTSSIKIKVKLKEIENLQTKLNELCEKYYEIPDIRDIEEIESDLDEDINRLEQREKHIEQFHSEHPTATSLLDFCLYVDDLIAGEDIVQDALEFSRGAKQIMQKTGMVLRKWITNESDLMDRWKQEGIDTQQQHNSISLEYNLTKVLGMAWNTAEDCITVEIQSLLEFLSSKRNTKHFILQ</sequence>
<evidence type="ECO:0000313" key="5">
    <source>
        <dbReference type="EMBL" id="GFU49656.1"/>
    </source>
</evidence>
<evidence type="ECO:0000313" key="3">
    <source>
        <dbReference type="EMBL" id="GFS65637.1"/>
    </source>
</evidence>
<evidence type="ECO:0000313" key="2">
    <source>
        <dbReference type="EMBL" id="GFS38111.1"/>
    </source>
</evidence>
<dbReference type="EMBL" id="BMAW01037741">
    <property type="protein sequence ID" value="GFU49656.1"/>
    <property type="molecule type" value="Genomic_DNA"/>
</dbReference>
<evidence type="ECO:0000313" key="4">
    <source>
        <dbReference type="EMBL" id="GFT59214.1"/>
    </source>
</evidence>
<keyword evidence="1" id="KW-0175">Coiled coil</keyword>
<proteinExistence type="predicted"/>
<organism evidence="5 6">
    <name type="scientific">Nephila pilipes</name>
    <name type="common">Giant wood spider</name>
    <name type="synonym">Nephila maculata</name>
    <dbReference type="NCBI Taxonomy" id="299642"/>
    <lineage>
        <taxon>Eukaryota</taxon>
        <taxon>Metazoa</taxon>
        <taxon>Ecdysozoa</taxon>
        <taxon>Arthropoda</taxon>
        <taxon>Chelicerata</taxon>
        <taxon>Arachnida</taxon>
        <taxon>Araneae</taxon>
        <taxon>Araneomorphae</taxon>
        <taxon>Entelegynae</taxon>
        <taxon>Araneoidea</taxon>
        <taxon>Nephilidae</taxon>
        <taxon>Nephila</taxon>
    </lineage>
</organism>
<reference evidence="5" key="1">
    <citation type="submission" date="2020-08" db="EMBL/GenBank/DDBJ databases">
        <title>Multicomponent nature underlies the extraordinary mechanical properties of spider dragline silk.</title>
        <authorList>
            <person name="Kono N."/>
            <person name="Nakamura H."/>
            <person name="Mori M."/>
            <person name="Yoshida Y."/>
            <person name="Ohtoshi R."/>
            <person name="Malay A.D."/>
            <person name="Moran D.A.P."/>
            <person name="Tomita M."/>
            <person name="Numata K."/>
            <person name="Arakawa K."/>
        </authorList>
    </citation>
    <scope>NUCLEOTIDE SEQUENCE</scope>
</reference>
<dbReference type="EMBL" id="BMAW01018604">
    <property type="protein sequence ID" value="GFT59214.1"/>
    <property type="molecule type" value="Genomic_DNA"/>
</dbReference>
<evidence type="ECO:0000256" key="1">
    <source>
        <dbReference type="SAM" id="Coils"/>
    </source>
</evidence>
<accession>A0A8X6R0F8</accession>
<dbReference type="EMBL" id="BMAW01048384">
    <property type="protein sequence ID" value="GFS65637.1"/>
    <property type="molecule type" value="Genomic_DNA"/>
</dbReference>
<gene>
    <name evidence="5" type="primary">AVEN_2057_1</name>
    <name evidence="5" type="ORF">NPIL_237881</name>
    <name evidence="4" type="ORF">NPIL_553671</name>
    <name evidence="2" type="ORF">NPIL_84601</name>
    <name evidence="3" type="ORF">NPIL_90081</name>
</gene>
<dbReference type="OrthoDB" id="6430234at2759"/>
<dbReference type="Proteomes" id="UP000887013">
    <property type="component" value="Unassembled WGS sequence"/>
</dbReference>
<feature type="coiled-coil region" evidence="1">
    <location>
        <begin position="36"/>
        <end position="86"/>
    </location>
</feature>
<dbReference type="EMBL" id="BMAW01089106">
    <property type="protein sequence ID" value="GFS38111.1"/>
    <property type="molecule type" value="Genomic_DNA"/>
</dbReference>
<name>A0A8X6R0F8_NEPPI</name>